<proteinExistence type="predicted"/>
<gene>
    <name evidence="1" type="ORF">LCGC14_3162740</name>
</gene>
<sequence>MPDIWLDVDRALSEVPINLLALTDDTTFKDREESVVYKCLHLYITQ</sequence>
<protein>
    <submittedName>
        <fullName evidence="1">Uncharacterized protein</fullName>
    </submittedName>
</protein>
<name>A0A0F8WEY0_9ZZZZ</name>
<accession>A0A0F8WEY0</accession>
<reference evidence="1" key="1">
    <citation type="journal article" date="2015" name="Nature">
        <title>Complex archaea that bridge the gap between prokaryotes and eukaryotes.</title>
        <authorList>
            <person name="Spang A."/>
            <person name="Saw J.H."/>
            <person name="Jorgensen S.L."/>
            <person name="Zaremba-Niedzwiedzka K."/>
            <person name="Martijn J."/>
            <person name="Lind A.E."/>
            <person name="van Eijk R."/>
            <person name="Schleper C."/>
            <person name="Guy L."/>
            <person name="Ettema T.J."/>
        </authorList>
    </citation>
    <scope>NUCLEOTIDE SEQUENCE</scope>
</reference>
<organism evidence="1">
    <name type="scientific">marine sediment metagenome</name>
    <dbReference type="NCBI Taxonomy" id="412755"/>
    <lineage>
        <taxon>unclassified sequences</taxon>
        <taxon>metagenomes</taxon>
        <taxon>ecological metagenomes</taxon>
    </lineage>
</organism>
<comment type="caution">
    <text evidence="1">The sequence shown here is derived from an EMBL/GenBank/DDBJ whole genome shotgun (WGS) entry which is preliminary data.</text>
</comment>
<dbReference type="AlphaFoldDB" id="A0A0F8WEY0"/>
<dbReference type="EMBL" id="LAZR01069954">
    <property type="protein sequence ID" value="KKK46690.1"/>
    <property type="molecule type" value="Genomic_DNA"/>
</dbReference>
<evidence type="ECO:0000313" key="1">
    <source>
        <dbReference type="EMBL" id="KKK46690.1"/>
    </source>
</evidence>